<evidence type="ECO:0000313" key="2">
    <source>
        <dbReference type="Proteomes" id="UP000054248"/>
    </source>
</evidence>
<proteinExistence type="predicted"/>
<name>A0A0C3M095_9AGAM</name>
<protein>
    <submittedName>
        <fullName evidence="1">Uncharacterized protein</fullName>
    </submittedName>
</protein>
<evidence type="ECO:0000313" key="1">
    <source>
        <dbReference type="EMBL" id="KIO27062.1"/>
    </source>
</evidence>
<reference evidence="1 2" key="1">
    <citation type="submission" date="2014-04" db="EMBL/GenBank/DDBJ databases">
        <authorList>
            <consortium name="DOE Joint Genome Institute"/>
            <person name="Kuo A."/>
            <person name="Girlanda M."/>
            <person name="Perotto S."/>
            <person name="Kohler A."/>
            <person name="Nagy L.G."/>
            <person name="Floudas D."/>
            <person name="Copeland A."/>
            <person name="Barry K.W."/>
            <person name="Cichocki N."/>
            <person name="Veneault-Fourrey C."/>
            <person name="LaButti K."/>
            <person name="Lindquist E.A."/>
            <person name="Lipzen A."/>
            <person name="Lundell T."/>
            <person name="Morin E."/>
            <person name="Murat C."/>
            <person name="Sun H."/>
            <person name="Tunlid A."/>
            <person name="Henrissat B."/>
            <person name="Grigoriev I.V."/>
            <person name="Hibbett D.S."/>
            <person name="Martin F."/>
            <person name="Nordberg H.P."/>
            <person name="Cantor M.N."/>
            <person name="Hua S.X."/>
        </authorList>
    </citation>
    <scope>NUCLEOTIDE SEQUENCE [LARGE SCALE GENOMIC DNA]</scope>
    <source>
        <strain evidence="1 2">MUT 4182</strain>
    </source>
</reference>
<keyword evidence="2" id="KW-1185">Reference proteome</keyword>
<sequence>MGKGVTKTQFGSQSRLGLSRLQRIIKQRKGSFPLSTYFYVASYNTVSVDHVSVPFHPPVGGPAITEVRFSPFLHYPC</sequence>
<feature type="non-terminal residue" evidence="1">
    <location>
        <position position="77"/>
    </location>
</feature>
<dbReference type="EMBL" id="KN823015">
    <property type="protein sequence ID" value="KIO27062.1"/>
    <property type="molecule type" value="Genomic_DNA"/>
</dbReference>
<dbReference type="AlphaFoldDB" id="A0A0C3M095"/>
<gene>
    <name evidence="1" type="ORF">M407DRAFT_243511</name>
</gene>
<organism evidence="1 2">
    <name type="scientific">Tulasnella calospora MUT 4182</name>
    <dbReference type="NCBI Taxonomy" id="1051891"/>
    <lineage>
        <taxon>Eukaryota</taxon>
        <taxon>Fungi</taxon>
        <taxon>Dikarya</taxon>
        <taxon>Basidiomycota</taxon>
        <taxon>Agaricomycotina</taxon>
        <taxon>Agaricomycetes</taxon>
        <taxon>Cantharellales</taxon>
        <taxon>Tulasnellaceae</taxon>
        <taxon>Tulasnella</taxon>
    </lineage>
</organism>
<dbReference type="Proteomes" id="UP000054248">
    <property type="component" value="Unassembled WGS sequence"/>
</dbReference>
<accession>A0A0C3M095</accession>
<reference evidence="2" key="2">
    <citation type="submission" date="2015-01" db="EMBL/GenBank/DDBJ databases">
        <title>Evolutionary Origins and Diversification of the Mycorrhizal Mutualists.</title>
        <authorList>
            <consortium name="DOE Joint Genome Institute"/>
            <consortium name="Mycorrhizal Genomics Consortium"/>
            <person name="Kohler A."/>
            <person name="Kuo A."/>
            <person name="Nagy L.G."/>
            <person name="Floudas D."/>
            <person name="Copeland A."/>
            <person name="Barry K.W."/>
            <person name="Cichocki N."/>
            <person name="Veneault-Fourrey C."/>
            <person name="LaButti K."/>
            <person name="Lindquist E.A."/>
            <person name="Lipzen A."/>
            <person name="Lundell T."/>
            <person name="Morin E."/>
            <person name="Murat C."/>
            <person name="Riley R."/>
            <person name="Ohm R."/>
            <person name="Sun H."/>
            <person name="Tunlid A."/>
            <person name="Henrissat B."/>
            <person name="Grigoriev I.V."/>
            <person name="Hibbett D.S."/>
            <person name="Martin F."/>
        </authorList>
    </citation>
    <scope>NUCLEOTIDE SEQUENCE [LARGE SCALE GENOMIC DNA]</scope>
    <source>
        <strain evidence="2">MUT 4182</strain>
    </source>
</reference>
<dbReference type="HOGENOM" id="CLU_2644910_0_0_1"/>